<name>A0A497VTG3_9RHOB</name>
<keyword evidence="2" id="KW-1185">Reference proteome</keyword>
<proteinExistence type="predicted"/>
<comment type="caution">
    <text evidence="1">The sequence shown here is derived from an EMBL/GenBank/DDBJ whole genome shotgun (WGS) entry which is preliminary data.</text>
</comment>
<accession>A0A497VTG3</accession>
<sequence length="68" mass="7588">MGARKVRFANQFAYIGLILDVEYAFGLMLDRNMECTLSVSAGADRFWGTNRIGPLAYSHGLMQLAAWT</sequence>
<evidence type="ECO:0000313" key="2">
    <source>
        <dbReference type="Proteomes" id="UP000269157"/>
    </source>
</evidence>
<dbReference type="EMBL" id="RCCE01000005">
    <property type="protein sequence ID" value="RLJ41319.1"/>
    <property type="molecule type" value="Genomic_DNA"/>
</dbReference>
<gene>
    <name evidence="1" type="ORF">BCF46_3111</name>
</gene>
<dbReference type="AlphaFoldDB" id="A0A497VTG3"/>
<protein>
    <submittedName>
        <fullName evidence="1">Uncharacterized protein</fullName>
    </submittedName>
</protein>
<dbReference type="Proteomes" id="UP000269157">
    <property type="component" value="Unassembled WGS sequence"/>
</dbReference>
<evidence type="ECO:0000313" key="1">
    <source>
        <dbReference type="EMBL" id="RLJ41319.1"/>
    </source>
</evidence>
<reference evidence="1 2" key="1">
    <citation type="submission" date="2018-10" db="EMBL/GenBank/DDBJ databases">
        <title>Genomic Encyclopedia of Archaeal and Bacterial Type Strains, Phase II (KMG-II): from individual species to whole genera.</title>
        <authorList>
            <person name="Goeker M."/>
        </authorList>
    </citation>
    <scope>NUCLEOTIDE SEQUENCE [LARGE SCALE GENOMIC DNA]</scope>
    <source>
        <strain evidence="1 2">DSM 29466</strain>
    </source>
</reference>
<organism evidence="1 2">
    <name type="scientific">Litoreibacter meonggei</name>
    <dbReference type="NCBI Taxonomy" id="1049199"/>
    <lineage>
        <taxon>Bacteria</taxon>
        <taxon>Pseudomonadati</taxon>
        <taxon>Pseudomonadota</taxon>
        <taxon>Alphaproteobacteria</taxon>
        <taxon>Rhodobacterales</taxon>
        <taxon>Roseobacteraceae</taxon>
        <taxon>Litoreibacter</taxon>
    </lineage>
</organism>